<gene>
    <name evidence="2" type="ORF">SAMEA2070301_02812</name>
</gene>
<evidence type="ECO:0000256" key="1">
    <source>
        <dbReference type="SAM" id="MobiDB-lite"/>
    </source>
</evidence>
<dbReference type="Proteomes" id="UP000185210">
    <property type="component" value="Unassembled WGS sequence"/>
</dbReference>
<accession>A0AB38CZW1</accession>
<evidence type="ECO:0000313" key="3">
    <source>
        <dbReference type="Proteomes" id="UP000185210"/>
    </source>
</evidence>
<feature type="region of interest" description="Disordered" evidence="1">
    <location>
        <begin position="33"/>
        <end position="96"/>
    </location>
</feature>
<comment type="caution">
    <text evidence="2">The sequence shown here is derived from an EMBL/GenBank/DDBJ whole genome shotgun (WGS) entry which is preliminary data.</text>
</comment>
<dbReference type="RefSeq" id="WP_074292861.1">
    <property type="nucleotide sequence ID" value="NZ_FSEH01000009.1"/>
</dbReference>
<name>A0AB38CZW1_9MYCO</name>
<dbReference type="AlphaFoldDB" id="A0AB38CZW1"/>
<feature type="compositionally biased region" description="Acidic residues" evidence="1">
    <location>
        <begin position="81"/>
        <end position="96"/>
    </location>
</feature>
<sequence>MKTIELLANKPEFLKGSIITVDDVSAAALIGKEEAKPYEPTEDGGEDTDAAQPKVKRGRRSRGTSQSVNVAEADMPNTEADTGDGEVDGEGGGENV</sequence>
<evidence type="ECO:0000313" key="2">
    <source>
        <dbReference type="EMBL" id="SIB08891.1"/>
    </source>
</evidence>
<proteinExistence type="predicted"/>
<organism evidence="2 3">
    <name type="scientific">Mycobacteroides abscessus subsp. abscessus</name>
    <dbReference type="NCBI Taxonomy" id="1185650"/>
    <lineage>
        <taxon>Bacteria</taxon>
        <taxon>Bacillati</taxon>
        <taxon>Actinomycetota</taxon>
        <taxon>Actinomycetes</taxon>
        <taxon>Mycobacteriales</taxon>
        <taxon>Mycobacteriaceae</taxon>
        <taxon>Mycobacteroides</taxon>
        <taxon>Mycobacteroides abscessus</taxon>
    </lineage>
</organism>
<protein>
    <submittedName>
        <fullName evidence="2">Uncharacterized protein</fullName>
    </submittedName>
</protein>
<feature type="compositionally biased region" description="Acidic residues" evidence="1">
    <location>
        <begin position="40"/>
        <end position="49"/>
    </location>
</feature>
<reference evidence="2 3" key="1">
    <citation type="submission" date="2016-11" db="EMBL/GenBank/DDBJ databases">
        <authorList>
            <consortium name="Pathogen Informatics"/>
        </authorList>
    </citation>
    <scope>NUCLEOTIDE SEQUENCE [LARGE SCALE GENOMIC DNA]</scope>
    <source>
        <strain evidence="2 3">104</strain>
    </source>
</reference>
<dbReference type="EMBL" id="FSHM01000004">
    <property type="protein sequence ID" value="SIB08891.1"/>
    <property type="molecule type" value="Genomic_DNA"/>
</dbReference>